<feature type="non-terminal residue" evidence="1">
    <location>
        <position position="1"/>
    </location>
</feature>
<keyword evidence="2" id="KW-1185">Reference proteome</keyword>
<dbReference type="EMBL" id="CAJVPT010029947">
    <property type="protein sequence ID" value="CAG8692547.1"/>
    <property type="molecule type" value="Genomic_DNA"/>
</dbReference>
<comment type="caution">
    <text evidence="1">The sequence shown here is derived from an EMBL/GenBank/DDBJ whole genome shotgun (WGS) entry which is preliminary data.</text>
</comment>
<sequence>VRRLRCLVRNQKRHPSEFGGRGGGGPCGRHMSAFSRVTPPTPFMGLYRNRFPSDFVTKSALLPWRMVWPRLTNGSWPSRMASRAVYVGRVDGFGERVRKPVLGFGSNYTFSDELDSHWRSGQDSESLGRRSTRLAVTRAQALHSPTTESS</sequence>
<protein>
    <submittedName>
        <fullName evidence="1">12228_t:CDS:1</fullName>
    </submittedName>
</protein>
<evidence type="ECO:0000313" key="1">
    <source>
        <dbReference type="EMBL" id="CAG8692547.1"/>
    </source>
</evidence>
<dbReference type="Proteomes" id="UP000789525">
    <property type="component" value="Unassembled WGS sequence"/>
</dbReference>
<evidence type="ECO:0000313" key="2">
    <source>
        <dbReference type="Proteomes" id="UP000789525"/>
    </source>
</evidence>
<reference evidence="1" key="1">
    <citation type="submission" date="2021-06" db="EMBL/GenBank/DDBJ databases">
        <authorList>
            <person name="Kallberg Y."/>
            <person name="Tangrot J."/>
            <person name="Rosling A."/>
        </authorList>
    </citation>
    <scope>NUCLEOTIDE SEQUENCE</scope>
    <source>
        <strain evidence="1">CL356</strain>
    </source>
</reference>
<name>A0ACA9PA31_9GLOM</name>
<accession>A0ACA9PA31</accession>
<gene>
    <name evidence="1" type="ORF">ACOLOM_LOCUS9887</name>
</gene>
<organism evidence="1 2">
    <name type="scientific">Acaulospora colombiana</name>
    <dbReference type="NCBI Taxonomy" id="27376"/>
    <lineage>
        <taxon>Eukaryota</taxon>
        <taxon>Fungi</taxon>
        <taxon>Fungi incertae sedis</taxon>
        <taxon>Mucoromycota</taxon>
        <taxon>Glomeromycotina</taxon>
        <taxon>Glomeromycetes</taxon>
        <taxon>Diversisporales</taxon>
        <taxon>Acaulosporaceae</taxon>
        <taxon>Acaulospora</taxon>
    </lineage>
</organism>
<proteinExistence type="predicted"/>